<feature type="signal peptide" evidence="3">
    <location>
        <begin position="1"/>
        <end position="18"/>
    </location>
</feature>
<dbReference type="RefSeq" id="WP_347307354.1">
    <property type="nucleotide sequence ID" value="NZ_JBAJEX010000002.1"/>
</dbReference>
<organism evidence="4 5">
    <name type="scientific">Thiobacter aerophilum</name>
    <dbReference type="NCBI Taxonomy" id="3121275"/>
    <lineage>
        <taxon>Bacteria</taxon>
        <taxon>Pseudomonadati</taxon>
        <taxon>Pseudomonadota</taxon>
        <taxon>Betaproteobacteria</taxon>
        <taxon>Burkholderiales</taxon>
        <taxon>Thiobacteraceae</taxon>
        <taxon>Thiobacter</taxon>
    </lineage>
</organism>
<dbReference type="Proteomes" id="UP001482231">
    <property type="component" value="Unassembled WGS sequence"/>
</dbReference>
<feature type="compositionally biased region" description="Pro residues" evidence="1">
    <location>
        <begin position="86"/>
        <end position="100"/>
    </location>
</feature>
<sequence>MRCIVLALLLSVAPSLWAIEAKVAPGSHVNLRADKTEGARVVRVLPPAAPIEVLETEGSLAHVRTQTGETGWLPLRLLVVAPAPLPASPQSAPHPAPAEPLSPGEPSTPKAAPQEAKRAFPQVWVAGGLGFLLGALVGIGVHEAYYRKRLNGLRI</sequence>
<evidence type="ECO:0008006" key="6">
    <source>
        <dbReference type="Google" id="ProtNLM"/>
    </source>
</evidence>
<keyword evidence="5" id="KW-1185">Reference proteome</keyword>
<accession>A0ABV0EEB1</accession>
<keyword evidence="2" id="KW-0472">Membrane</keyword>
<proteinExistence type="predicted"/>
<evidence type="ECO:0000256" key="2">
    <source>
        <dbReference type="SAM" id="Phobius"/>
    </source>
</evidence>
<feature type="transmembrane region" description="Helical" evidence="2">
    <location>
        <begin position="123"/>
        <end position="146"/>
    </location>
</feature>
<feature type="chain" id="PRO_5046670569" description="SH3 domain-containing protein" evidence="3">
    <location>
        <begin position="19"/>
        <end position="155"/>
    </location>
</feature>
<comment type="caution">
    <text evidence="4">The sequence shown here is derived from an EMBL/GenBank/DDBJ whole genome shotgun (WGS) entry which is preliminary data.</text>
</comment>
<dbReference type="EMBL" id="JBAJEX010000002">
    <property type="protein sequence ID" value="MEO1766355.1"/>
    <property type="molecule type" value="Genomic_DNA"/>
</dbReference>
<gene>
    <name evidence="4" type="ORF">V6E02_03900</name>
</gene>
<feature type="region of interest" description="Disordered" evidence="1">
    <location>
        <begin position="86"/>
        <end position="115"/>
    </location>
</feature>
<protein>
    <recommendedName>
        <fullName evidence="6">SH3 domain-containing protein</fullName>
    </recommendedName>
</protein>
<evidence type="ECO:0000256" key="3">
    <source>
        <dbReference type="SAM" id="SignalP"/>
    </source>
</evidence>
<evidence type="ECO:0000256" key="1">
    <source>
        <dbReference type="SAM" id="MobiDB-lite"/>
    </source>
</evidence>
<evidence type="ECO:0000313" key="4">
    <source>
        <dbReference type="EMBL" id="MEO1766355.1"/>
    </source>
</evidence>
<name>A0ABV0EEB1_9BURK</name>
<keyword evidence="2" id="KW-0812">Transmembrane</keyword>
<evidence type="ECO:0000313" key="5">
    <source>
        <dbReference type="Proteomes" id="UP001482231"/>
    </source>
</evidence>
<reference evidence="4 5" key="1">
    <citation type="submission" date="2024-02" db="EMBL/GenBank/DDBJ databases">
        <title>New thermophilic sulfur-oxidizing bacteria from a hot springs of the Uzon caldera (Kamchatka, Russia).</title>
        <authorList>
            <person name="Dukat A.M."/>
            <person name="Elcheninov A.G."/>
            <person name="Frolov E.N."/>
        </authorList>
    </citation>
    <scope>NUCLEOTIDE SEQUENCE [LARGE SCALE GENOMIC DNA]</scope>
    <source>
        <strain evidence="4 5">AK1</strain>
    </source>
</reference>
<keyword evidence="3" id="KW-0732">Signal</keyword>
<dbReference type="Gene3D" id="2.30.30.40">
    <property type="entry name" value="SH3 Domains"/>
    <property type="match status" value="1"/>
</dbReference>
<keyword evidence="2" id="KW-1133">Transmembrane helix</keyword>